<feature type="compositionally biased region" description="Polar residues" evidence="1">
    <location>
        <begin position="42"/>
        <end position="53"/>
    </location>
</feature>
<dbReference type="AlphaFoldDB" id="A0A381R447"/>
<feature type="compositionally biased region" description="Polar residues" evidence="1">
    <location>
        <begin position="1"/>
        <end position="14"/>
    </location>
</feature>
<gene>
    <name evidence="2" type="ORF">METZ01_LOCUS37451</name>
</gene>
<feature type="region of interest" description="Disordered" evidence="1">
    <location>
        <begin position="1"/>
        <end position="53"/>
    </location>
</feature>
<dbReference type="EMBL" id="UINC01001598">
    <property type="protein sequence ID" value="SUZ84597.1"/>
    <property type="molecule type" value="Genomic_DNA"/>
</dbReference>
<protein>
    <submittedName>
        <fullName evidence="2">Uncharacterized protein</fullName>
    </submittedName>
</protein>
<name>A0A381R447_9ZZZZ</name>
<feature type="compositionally biased region" description="Basic and acidic residues" evidence="1">
    <location>
        <begin position="16"/>
        <end position="34"/>
    </location>
</feature>
<proteinExistence type="predicted"/>
<sequence>MLQTKLSDSSNWAKSSFHDDKARGLRGEVLKRMVEPTGIEPVTSTLPASRSPS</sequence>
<accession>A0A381R447</accession>
<organism evidence="2">
    <name type="scientific">marine metagenome</name>
    <dbReference type="NCBI Taxonomy" id="408172"/>
    <lineage>
        <taxon>unclassified sequences</taxon>
        <taxon>metagenomes</taxon>
        <taxon>ecological metagenomes</taxon>
    </lineage>
</organism>
<reference evidence="2" key="1">
    <citation type="submission" date="2018-05" db="EMBL/GenBank/DDBJ databases">
        <authorList>
            <person name="Lanie J.A."/>
            <person name="Ng W.-L."/>
            <person name="Kazmierczak K.M."/>
            <person name="Andrzejewski T.M."/>
            <person name="Davidsen T.M."/>
            <person name="Wayne K.J."/>
            <person name="Tettelin H."/>
            <person name="Glass J.I."/>
            <person name="Rusch D."/>
            <person name="Podicherti R."/>
            <person name="Tsui H.-C.T."/>
            <person name="Winkler M.E."/>
        </authorList>
    </citation>
    <scope>NUCLEOTIDE SEQUENCE</scope>
</reference>
<evidence type="ECO:0000256" key="1">
    <source>
        <dbReference type="SAM" id="MobiDB-lite"/>
    </source>
</evidence>
<evidence type="ECO:0000313" key="2">
    <source>
        <dbReference type="EMBL" id="SUZ84597.1"/>
    </source>
</evidence>